<dbReference type="SUPFAM" id="SSF53474">
    <property type="entry name" value="alpha/beta-Hydrolases"/>
    <property type="match status" value="1"/>
</dbReference>
<dbReference type="PANTHER" id="PTHR11731">
    <property type="entry name" value="PROTEASE FAMILY S9B,C DIPEPTIDYL-PEPTIDASE IV-RELATED"/>
    <property type="match status" value="1"/>
</dbReference>
<evidence type="ECO:0000259" key="2">
    <source>
        <dbReference type="Pfam" id="PF00930"/>
    </source>
</evidence>
<dbReference type="Proteomes" id="UP000192591">
    <property type="component" value="Unassembled WGS sequence"/>
</dbReference>
<dbReference type="Gene3D" id="2.140.10.30">
    <property type="entry name" value="Dipeptidylpeptidase IV, N-terminal domain"/>
    <property type="match status" value="1"/>
</dbReference>
<dbReference type="AlphaFoldDB" id="A0A1V9AA12"/>
<accession>A0A1V9AA12</accession>
<dbReference type="RefSeq" id="WP_081190878.1">
    <property type="nucleotide sequence ID" value="NZ_MWIH01000003.1"/>
</dbReference>
<proteinExistence type="predicted"/>
<keyword evidence="4" id="KW-1185">Reference proteome</keyword>
<dbReference type="InterPro" id="IPR029058">
    <property type="entry name" value="AB_hydrolase_fold"/>
</dbReference>
<dbReference type="GO" id="GO:0006508">
    <property type="term" value="P:proteolysis"/>
    <property type="evidence" value="ECO:0007669"/>
    <property type="project" value="InterPro"/>
</dbReference>
<dbReference type="PANTHER" id="PTHR11731:SF193">
    <property type="entry name" value="DIPEPTIDYL PEPTIDASE 9"/>
    <property type="match status" value="1"/>
</dbReference>
<dbReference type="EMBL" id="MWIH01000003">
    <property type="protein sequence ID" value="OQO93962.1"/>
    <property type="molecule type" value="Genomic_DNA"/>
</dbReference>
<dbReference type="Pfam" id="PF00326">
    <property type="entry name" value="Peptidase_S9"/>
    <property type="match status" value="1"/>
</dbReference>
<dbReference type="GO" id="GO:0008236">
    <property type="term" value="F:serine-type peptidase activity"/>
    <property type="evidence" value="ECO:0007669"/>
    <property type="project" value="InterPro"/>
</dbReference>
<comment type="caution">
    <text evidence="3">The sequence shown here is derived from an EMBL/GenBank/DDBJ whole genome shotgun (WGS) entry which is preliminary data.</text>
</comment>
<organism evidence="3 4">
    <name type="scientific">Saccharomonospora piscinae</name>
    <dbReference type="NCBI Taxonomy" id="687388"/>
    <lineage>
        <taxon>Bacteria</taxon>
        <taxon>Bacillati</taxon>
        <taxon>Actinomycetota</taxon>
        <taxon>Actinomycetes</taxon>
        <taxon>Pseudonocardiales</taxon>
        <taxon>Pseudonocardiaceae</taxon>
        <taxon>Saccharomonospora</taxon>
    </lineage>
</organism>
<evidence type="ECO:0000313" key="3">
    <source>
        <dbReference type="EMBL" id="OQO93962.1"/>
    </source>
</evidence>
<gene>
    <name evidence="3" type="ORF">B1813_05480</name>
</gene>
<evidence type="ECO:0000259" key="1">
    <source>
        <dbReference type="Pfam" id="PF00326"/>
    </source>
</evidence>
<dbReference type="InterPro" id="IPR050278">
    <property type="entry name" value="Serine_Prot_S9B/DPPIV"/>
</dbReference>
<feature type="domain" description="Peptidase S9 prolyl oligopeptidase catalytic" evidence="1">
    <location>
        <begin position="493"/>
        <end position="694"/>
    </location>
</feature>
<protein>
    <submittedName>
        <fullName evidence="3">S9 family peptidase</fullName>
    </submittedName>
</protein>
<name>A0A1V9AA12_SACPI</name>
<dbReference type="Gene3D" id="3.40.50.1820">
    <property type="entry name" value="alpha/beta hydrolase"/>
    <property type="match status" value="1"/>
</dbReference>
<evidence type="ECO:0000313" key="4">
    <source>
        <dbReference type="Proteomes" id="UP000192591"/>
    </source>
</evidence>
<dbReference type="InterPro" id="IPR001375">
    <property type="entry name" value="Peptidase_S9_cat"/>
</dbReference>
<reference evidence="3 4" key="1">
    <citation type="submission" date="2017-02" db="EMBL/GenBank/DDBJ databases">
        <title>Draft genome of Saccharomonospora sp. 154.</title>
        <authorList>
            <person name="Alonso-Carmona G.S."/>
            <person name="De La Haba R."/>
            <person name="Vera-Gargallo B."/>
            <person name="Sandoval-Trujillo A.H."/>
            <person name="Ramirez-Duran N."/>
            <person name="Ventosa A."/>
        </authorList>
    </citation>
    <scope>NUCLEOTIDE SEQUENCE [LARGE SCALE GENOMIC DNA]</scope>
    <source>
        <strain evidence="3 4">LRS4.154</strain>
    </source>
</reference>
<dbReference type="GO" id="GO:0008239">
    <property type="term" value="F:dipeptidyl-peptidase activity"/>
    <property type="evidence" value="ECO:0007669"/>
    <property type="project" value="TreeGrafter"/>
</dbReference>
<dbReference type="STRING" id="1962155.B1813_05480"/>
<dbReference type="InterPro" id="IPR002469">
    <property type="entry name" value="Peptidase_S9B_N"/>
</dbReference>
<feature type="domain" description="Dipeptidylpeptidase IV N-terminal" evidence="2">
    <location>
        <begin position="108"/>
        <end position="392"/>
    </location>
</feature>
<dbReference type="SUPFAM" id="SSF82171">
    <property type="entry name" value="DPP6 N-terminal domain-like"/>
    <property type="match status" value="1"/>
</dbReference>
<sequence>MTDDLSFLRRQARTQRFTLGTPKSFRVSPDGTRVLFLRSRTATDRRHDLCSLDLRTGAESVLVDAVALVPGEEDLPPEERARRERARVTSGGVVGYATDEAFGLAVFSLSGTLYAVDVDGGGEPEPLVDAAVIDPRPDPAGTHVAYVSDGRLRVVERATGVSRALTPDEGPDVSWGLAEFVAAEELSRTRGYWWAPDGSALLVQRTDRSDVPVWTIADPANPQSPATTVAYPAAGTRNAAVSLSFVDLDGGRVDVESGDWEYLVAAHWSAAGPPLIAVAPRDQRRLDIYALDPRDGSARLLHSEDDERWVEIVTGVPAWTADGRLVHVGVRDDTYRLCVAGQPVTPPGLQVRSVLDVGEEVLFSASESDPTQIHVYRTESGGVRRLSGTEGVHIGSGTAVTTVLSSWSLDHSGPAVSVLRDGEPVATVGSHPMEPGLAPEPIWLTVGERELRAALVLPSGRRADDGGDPLPVLLDPYGGPHAQRVLHSRNAFLTAQWLADQGFAVLVADGRGTPGRGPAWEKEIHHAFADVTLADQVDALHAVARRWPGLLDLDRVAMRGWSYGGYLSALAVLRRPDVFHAAVAGAPVTDWSLYDTAYTERYLGHPDDQPEVYERNSLLADAPSLRRPLLLVHGLADDNVFVAHALRLSAELLAAGRDHTFLPLAGATHMTPQAEEVAENLMVTQVRWLKRQLGVSTD</sequence>
<dbReference type="Pfam" id="PF00930">
    <property type="entry name" value="DPPIV_N"/>
    <property type="match status" value="1"/>
</dbReference>